<evidence type="ECO:0000256" key="3">
    <source>
        <dbReference type="ARBA" id="ARBA00022741"/>
    </source>
</evidence>
<protein>
    <submittedName>
        <fullName evidence="6">ABC transporter ATP-binding protein</fullName>
    </submittedName>
</protein>
<dbReference type="GO" id="GO:0005524">
    <property type="term" value="F:ATP binding"/>
    <property type="evidence" value="ECO:0007669"/>
    <property type="project" value="UniProtKB-KW"/>
</dbReference>
<evidence type="ECO:0000313" key="6">
    <source>
        <dbReference type="EMBL" id="AWB32780.1"/>
    </source>
</evidence>
<evidence type="ECO:0000259" key="5">
    <source>
        <dbReference type="PROSITE" id="PS50893"/>
    </source>
</evidence>
<dbReference type="InterPro" id="IPR003439">
    <property type="entry name" value="ABC_transporter-like_ATP-bd"/>
</dbReference>
<dbReference type="InterPro" id="IPR003593">
    <property type="entry name" value="AAA+_ATPase"/>
</dbReference>
<dbReference type="InterPro" id="IPR051120">
    <property type="entry name" value="ABC_AA/LPS_Transport"/>
</dbReference>
<evidence type="ECO:0000256" key="1">
    <source>
        <dbReference type="ARBA" id="ARBA00022448"/>
    </source>
</evidence>
<dbReference type="InterPro" id="IPR017871">
    <property type="entry name" value="ABC_transporter-like_CS"/>
</dbReference>
<evidence type="ECO:0000313" key="7">
    <source>
        <dbReference type="Proteomes" id="UP000244571"/>
    </source>
</evidence>
<keyword evidence="4 6" id="KW-0067">ATP-binding</keyword>
<dbReference type="OrthoDB" id="9781337at2"/>
<reference evidence="6 7" key="1">
    <citation type="submission" date="2018-04" db="EMBL/GenBank/DDBJ databases">
        <title>Bordetella sp. HZ20 isolated from seawater.</title>
        <authorList>
            <person name="Sun C."/>
        </authorList>
    </citation>
    <scope>NUCLEOTIDE SEQUENCE [LARGE SCALE GENOMIC DNA]</scope>
    <source>
        <strain evidence="6 7">HZ20</strain>
    </source>
</reference>
<keyword evidence="2" id="KW-0472">Membrane</keyword>
<dbReference type="EMBL" id="CP028901">
    <property type="protein sequence ID" value="AWB32780.1"/>
    <property type="molecule type" value="Genomic_DNA"/>
</dbReference>
<dbReference type="InterPro" id="IPR027417">
    <property type="entry name" value="P-loop_NTPase"/>
</dbReference>
<dbReference type="CDD" id="cd03219">
    <property type="entry name" value="ABC_Mj1267_LivG_branched"/>
    <property type="match status" value="1"/>
</dbReference>
<accession>A0A2R4XG35</accession>
<dbReference type="Pfam" id="PF00005">
    <property type="entry name" value="ABC_tran"/>
    <property type="match status" value="1"/>
</dbReference>
<dbReference type="GO" id="GO:0016887">
    <property type="term" value="F:ATP hydrolysis activity"/>
    <property type="evidence" value="ECO:0007669"/>
    <property type="project" value="InterPro"/>
</dbReference>
<proteinExistence type="predicted"/>
<sequence>MTQDIILQTESLTRDFNGFRAVDSVSLSVRRGHIHAIIGPNGAGKTTFFNLLTNFIRPSAGKVMYEGVNITARSSADIANLGIVRSFQISAVFPHLTLLQNIRIALQKRAGKGLNFWSSKRILNQFDDQAMQILALVRLESLHDKLAVEIAYGQKRALELATTIALDPKLVLLDEPTQGMGHEDVEHIMELVRQVAQNRTVVMVEHNMKVVAGISDQITVLARGKELASGTYSDVSRNEAVIEAYMGRKRKRNIGTAHDNA</sequence>
<dbReference type="Gene3D" id="3.40.50.300">
    <property type="entry name" value="P-loop containing nucleotide triphosphate hydrolases"/>
    <property type="match status" value="1"/>
</dbReference>
<dbReference type="RefSeq" id="WP_108620221.1">
    <property type="nucleotide sequence ID" value="NZ_CP028901.1"/>
</dbReference>
<feature type="domain" description="ABC transporter" evidence="5">
    <location>
        <begin position="7"/>
        <end position="248"/>
    </location>
</feature>
<evidence type="ECO:0000256" key="4">
    <source>
        <dbReference type="ARBA" id="ARBA00022840"/>
    </source>
</evidence>
<dbReference type="InterPro" id="IPR032823">
    <property type="entry name" value="BCA_ABC_TP_C"/>
</dbReference>
<keyword evidence="2" id="KW-1003">Cell membrane</keyword>
<dbReference type="PROSITE" id="PS00211">
    <property type="entry name" value="ABC_TRANSPORTER_1"/>
    <property type="match status" value="1"/>
</dbReference>
<keyword evidence="7" id="KW-1185">Reference proteome</keyword>
<dbReference type="GO" id="GO:0005886">
    <property type="term" value="C:plasma membrane"/>
    <property type="evidence" value="ECO:0007669"/>
    <property type="project" value="TreeGrafter"/>
</dbReference>
<dbReference type="PROSITE" id="PS50893">
    <property type="entry name" value="ABC_TRANSPORTER_2"/>
    <property type="match status" value="1"/>
</dbReference>
<organism evidence="6 7">
    <name type="scientific">Orrella marina</name>
    <dbReference type="NCBI Taxonomy" id="2163011"/>
    <lineage>
        <taxon>Bacteria</taxon>
        <taxon>Pseudomonadati</taxon>
        <taxon>Pseudomonadota</taxon>
        <taxon>Betaproteobacteria</taxon>
        <taxon>Burkholderiales</taxon>
        <taxon>Alcaligenaceae</taxon>
        <taxon>Orrella</taxon>
    </lineage>
</organism>
<evidence type="ECO:0000256" key="2">
    <source>
        <dbReference type="ARBA" id="ARBA00022475"/>
    </source>
</evidence>
<dbReference type="PANTHER" id="PTHR45772:SF3">
    <property type="entry name" value="ABC TRANSPORTER ATP-BINDING PROTEIN"/>
    <property type="match status" value="1"/>
</dbReference>
<keyword evidence="3" id="KW-0547">Nucleotide-binding</keyword>
<dbReference type="AlphaFoldDB" id="A0A2R4XG35"/>
<dbReference type="PANTHER" id="PTHR45772">
    <property type="entry name" value="CONSERVED COMPONENT OF ABC TRANSPORTER FOR NATURAL AMINO ACIDS-RELATED"/>
    <property type="match status" value="1"/>
</dbReference>
<dbReference type="SMART" id="SM00382">
    <property type="entry name" value="AAA"/>
    <property type="match status" value="1"/>
</dbReference>
<keyword evidence="1" id="KW-0813">Transport</keyword>
<dbReference type="KEGG" id="boz:DBV39_02560"/>
<dbReference type="Pfam" id="PF12399">
    <property type="entry name" value="BCA_ABC_TP_C"/>
    <property type="match status" value="1"/>
</dbReference>
<dbReference type="SUPFAM" id="SSF52540">
    <property type="entry name" value="P-loop containing nucleoside triphosphate hydrolases"/>
    <property type="match status" value="1"/>
</dbReference>
<name>A0A2R4XG35_9BURK</name>
<dbReference type="Proteomes" id="UP000244571">
    <property type="component" value="Chromosome"/>
</dbReference>
<gene>
    <name evidence="6" type="ORF">DBV39_02560</name>
</gene>